<dbReference type="InterPro" id="IPR001248">
    <property type="entry name" value="Pur-cyt_permease"/>
</dbReference>
<feature type="transmembrane region" description="Helical" evidence="6">
    <location>
        <begin position="25"/>
        <end position="47"/>
    </location>
</feature>
<comment type="similarity">
    <text evidence="2">Belongs to the purine-cytosine permease (2.A.39) family.</text>
</comment>
<dbReference type="GO" id="GO:0005886">
    <property type="term" value="C:plasma membrane"/>
    <property type="evidence" value="ECO:0007669"/>
    <property type="project" value="TreeGrafter"/>
</dbReference>
<evidence type="ECO:0000256" key="2">
    <source>
        <dbReference type="ARBA" id="ARBA00008974"/>
    </source>
</evidence>
<feature type="transmembrane region" description="Helical" evidence="6">
    <location>
        <begin position="95"/>
        <end position="113"/>
    </location>
</feature>
<evidence type="ECO:0000256" key="1">
    <source>
        <dbReference type="ARBA" id="ARBA00004141"/>
    </source>
</evidence>
<feature type="transmembrane region" description="Helical" evidence="6">
    <location>
        <begin position="211"/>
        <end position="229"/>
    </location>
</feature>
<evidence type="ECO:0000313" key="8">
    <source>
        <dbReference type="Proteomes" id="UP000323521"/>
    </source>
</evidence>
<accession>A0A3G1KUP0</accession>
<dbReference type="InterPro" id="IPR045225">
    <property type="entry name" value="Uracil/uridine/allantoin_perm"/>
</dbReference>
<name>A0A3G1KUP0_FORW1</name>
<keyword evidence="5 6" id="KW-0472">Membrane</keyword>
<evidence type="ECO:0000256" key="3">
    <source>
        <dbReference type="ARBA" id="ARBA00022692"/>
    </source>
</evidence>
<sequence length="492" mass="55053">MDTESRVNEEVYYGTIPILPKERIYGFWDTLLIMSGFAIATWCYVQGGYIATIAGIKEIIFCTIFGATLAGLILCLSIIATNRYGIDLWFYQRAVFGYRGLIVVWLLIFSATWGYEAIDAIMYGNAIILLFKAGGINLATSWNPWIATTCILFGWWIAIKGPVAVKTSTYIMVPSLMLVGLIIVFLVFSQYSLMEILAMKPINAGNYGNRWETYMLILEWNIAFVIAWYPNMGGIPRLVKTERKSYWAHVFACATVMGVFIIIGALTGMAMSQVTGTASTDPTEWLVKLGGPKLGLLSLVFICVANVTTQAVATYTLTVSTKVLKPDWDYKKVATFWSLYCILLVFWPLVWKYYTTFLALVGAISGPAIALIIVDFFILRKQKFSLRSLYRSQGSEAYNYTAGFNIPALIAFFAGMVCYYSVYDPIATVPKSGIFYFTTATGLAMIVSGGIYVVLSRFKWVNQYLRKDLHGDFNGLDGKNSYHHSQPANPMQ</sequence>
<feature type="transmembrane region" description="Helical" evidence="6">
    <location>
        <begin position="434"/>
        <end position="455"/>
    </location>
</feature>
<comment type="subcellular location">
    <subcellularLocation>
        <location evidence="1">Membrane</location>
        <topology evidence="1">Multi-pass membrane protein</topology>
    </subcellularLocation>
</comment>
<keyword evidence="8" id="KW-1185">Reference proteome</keyword>
<evidence type="ECO:0000313" key="7">
    <source>
        <dbReference type="EMBL" id="ATW26223.1"/>
    </source>
</evidence>
<feature type="transmembrane region" description="Helical" evidence="6">
    <location>
        <begin position="170"/>
        <end position="191"/>
    </location>
</feature>
<dbReference type="Gene3D" id="1.10.4160.10">
    <property type="entry name" value="Hydantoin permease"/>
    <property type="match status" value="1"/>
</dbReference>
<dbReference type="KEGG" id="fwa:DCMF_16935"/>
<feature type="transmembrane region" description="Helical" evidence="6">
    <location>
        <begin position="357"/>
        <end position="379"/>
    </location>
</feature>
<dbReference type="AlphaFoldDB" id="A0A3G1KUP0"/>
<gene>
    <name evidence="7" type="ORF">DCMF_16935</name>
</gene>
<keyword evidence="4 6" id="KW-1133">Transmembrane helix</keyword>
<dbReference type="PANTHER" id="PTHR30618">
    <property type="entry name" value="NCS1 FAMILY PURINE/PYRIMIDINE TRANSPORTER"/>
    <property type="match status" value="1"/>
</dbReference>
<dbReference type="OrthoDB" id="383955at2"/>
<feature type="transmembrane region" description="Helical" evidence="6">
    <location>
        <begin position="145"/>
        <end position="163"/>
    </location>
</feature>
<evidence type="ECO:0000256" key="6">
    <source>
        <dbReference type="SAM" id="Phobius"/>
    </source>
</evidence>
<dbReference type="PANTHER" id="PTHR30618:SF0">
    <property type="entry name" value="PURINE-URACIL PERMEASE NCS1"/>
    <property type="match status" value="1"/>
</dbReference>
<dbReference type="Proteomes" id="UP000323521">
    <property type="component" value="Chromosome"/>
</dbReference>
<keyword evidence="3 6" id="KW-0812">Transmembrane</keyword>
<protein>
    <submittedName>
        <fullName evidence="7">Uncharacterized protein</fullName>
    </submittedName>
</protein>
<dbReference type="Pfam" id="PF02133">
    <property type="entry name" value="Transp_cyt_pur"/>
    <property type="match status" value="1"/>
</dbReference>
<reference evidence="7 8" key="1">
    <citation type="submission" date="2016-10" db="EMBL/GenBank/DDBJ databases">
        <title>Complete Genome Sequence of Peptococcaceae strain DCMF.</title>
        <authorList>
            <person name="Edwards R.J."/>
            <person name="Holland S.I."/>
            <person name="Deshpande N.P."/>
            <person name="Wong Y.K."/>
            <person name="Ertan H."/>
            <person name="Manefield M."/>
            <person name="Russell T.L."/>
            <person name="Lee M.J."/>
        </authorList>
    </citation>
    <scope>NUCLEOTIDE SEQUENCE [LARGE SCALE GENOMIC DNA]</scope>
    <source>
        <strain evidence="7 8">DCMF</strain>
    </source>
</reference>
<dbReference type="GO" id="GO:0015205">
    <property type="term" value="F:nucleobase transmembrane transporter activity"/>
    <property type="evidence" value="ECO:0007669"/>
    <property type="project" value="TreeGrafter"/>
</dbReference>
<feature type="transmembrane region" description="Helical" evidence="6">
    <location>
        <begin position="59"/>
        <end position="80"/>
    </location>
</feature>
<feature type="transmembrane region" description="Helical" evidence="6">
    <location>
        <begin position="250"/>
        <end position="274"/>
    </location>
</feature>
<feature type="transmembrane region" description="Helical" evidence="6">
    <location>
        <begin position="400"/>
        <end position="422"/>
    </location>
</feature>
<evidence type="ECO:0000256" key="4">
    <source>
        <dbReference type="ARBA" id="ARBA00022989"/>
    </source>
</evidence>
<feature type="transmembrane region" description="Helical" evidence="6">
    <location>
        <begin position="294"/>
        <end position="313"/>
    </location>
</feature>
<organism evidence="7 8">
    <name type="scientific">Formimonas warabiya</name>
    <dbReference type="NCBI Taxonomy" id="1761012"/>
    <lineage>
        <taxon>Bacteria</taxon>
        <taxon>Bacillati</taxon>
        <taxon>Bacillota</taxon>
        <taxon>Clostridia</taxon>
        <taxon>Eubacteriales</taxon>
        <taxon>Peptococcaceae</taxon>
        <taxon>Candidatus Formimonas</taxon>
    </lineage>
</organism>
<dbReference type="EMBL" id="CP017634">
    <property type="protein sequence ID" value="ATW26223.1"/>
    <property type="molecule type" value="Genomic_DNA"/>
</dbReference>
<proteinExistence type="inferred from homology"/>
<evidence type="ECO:0000256" key="5">
    <source>
        <dbReference type="ARBA" id="ARBA00023136"/>
    </source>
</evidence>
<feature type="transmembrane region" description="Helical" evidence="6">
    <location>
        <begin position="333"/>
        <end position="351"/>
    </location>
</feature>
<dbReference type="RefSeq" id="WP_148135508.1">
    <property type="nucleotide sequence ID" value="NZ_CP017634.1"/>
</dbReference>